<proteinExistence type="predicted"/>
<sequence>MSGARFFADGAAFRAWLEAHAATAAELVVGFYKTDSGRASITWPESVDEALCFGWIDGVRKRIDEEAYQIRFTPRRPGSIWSASISPSSSSSAPQVA</sequence>
<accession>A0ABT8DSS3</accession>
<dbReference type="Proteomes" id="UP001228044">
    <property type="component" value="Unassembled WGS sequence"/>
</dbReference>
<gene>
    <name evidence="2" type="ORF">QWJ38_13835</name>
</gene>
<name>A0ABT8DSS3_9BURK</name>
<protein>
    <recommendedName>
        <fullName evidence="4">Bacteriocin-protection protein</fullName>
    </recommendedName>
</protein>
<keyword evidence="3" id="KW-1185">Reference proteome</keyword>
<feature type="compositionally biased region" description="Low complexity" evidence="1">
    <location>
        <begin position="79"/>
        <end position="97"/>
    </location>
</feature>
<dbReference type="RefSeq" id="WP_290359668.1">
    <property type="nucleotide sequence ID" value="NZ_JAUHHC010000003.1"/>
</dbReference>
<dbReference type="EMBL" id="JAUHHC010000003">
    <property type="protein sequence ID" value="MDN3921370.1"/>
    <property type="molecule type" value="Genomic_DNA"/>
</dbReference>
<evidence type="ECO:0000313" key="2">
    <source>
        <dbReference type="EMBL" id="MDN3921370.1"/>
    </source>
</evidence>
<reference evidence="2 3" key="1">
    <citation type="submission" date="2023-06" db="EMBL/GenBank/DDBJ databases">
        <title>Pelomonas sp. PFR6 16S ribosomal RNA gene Genome sequencing and assembly.</title>
        <authorList>
            <person name="Woo H."/>
        </authorList>
    </citation>
    <scope>NUCLEOTIDE SEQUENCE [LARGE SCALE GENOMIC DNA]</scope>
    <source>
        <strain evidence="2 3">PFR6</strain>
    </source>
</reference>
<comment type="caution">
    <text evidence="2">The sequence shown here is derived from an EMBL/GenBank/DDBJ whole genome shotgun (WGS) entry which is preliminary data.</text>
</comment>
<evidence type="ECO:0008006" key="4">
    <source>
        <dbReference type="Google" id="ProtNLM"/>
    </source>
</evidence>
<organism evidence="2 3">
    <name type="scientific">Roseateles violae</name>
    <dbReference type="NCBI Taxonomy" id="3058042"/>
    <lineage>
        <taxon>Bacteria</taxon>
        <taxon>Pseudomonadati</taxon>
        <taxon>Pseudomonadota</taxon>
        <taxon>Betaproteobacteria</taxon>
        <taxon>Burkholderiales</taxon>
        <taxon>Sphaerotilaceae</taxon>
        <taxon>Roseateles</taxon>
    </lineage>
</organism>
<evidence type="ECO:0000256" key="1">
    <source>
        <dbReference type="SAM" id="MobiDB-lite"/>
    </source>
</evidence>
<evidence type="ECO:0000313" key="3">
    <source>
        <dbReference type="Proteomes" id="UP001228044"/>
    </source>
</evidence>
<feature type="region of interest" description="Disordered" evidence="1">
    <location>
        <begin position="77"/>
        <end position="97"/>
    </location>
</feature>